<proteinExistence type="predicted"/>
<sequence length="238" mass="24965">MAPAASLSSGHTVVASVVSLGLGTRAVSPGFVAGGARAHPCSEEPSVNFTLRLLDGDTEQPLVLSPGSAVRLEARVDFGAGTSLKVTPSLESLQVPGWAMVALQDFGILLGSWGWDRPCSSAAFPGEGTLHRETVGPLLVQKEKVPWYEGPCRTVKRFLLAGLALLGSALVAAALVGALLALAVATWHAGRRRGRRRARRQCPFQAELQSVVRALVPRELERGAEVGPDHGSRAHSSA</sequence>
<feature type="transmembrane region" description="Helical" evidence="1">
    <location>
        <begin position="158"/>
        <end position="190"/>
    </location>
</feature>
<evidence type="ECO:0000313" key="3">
    <source>
        <dbReference type="Proteomes" id="UP000190648"/>
    </source>
</evidence>
<keyword evidence="3" id="KW-1185">Reference proteome</keyword>
<accession>A0A1V4JSI4</accession>
<dbReference type="Proteomes" id="UP000190648">
    <property type="component" value="Unassembled WGS sequence"/>
</dbReference>
<evidence type="ECO:0000256" key="1">
    <source>
        <dbReference type="SAM" id="Phobius"/>
    </source>
</evidence>
<comment type="caution">
    <text evidence="2">The sequence shown here is derived from an EMBL/GenBank/DDBJ whole genome shotgun (WGS) entry which is preliminary data.</text>
</comment>
<dbReference type="EMBL" id="LSYS01006529">
    <property type="protein sequence ID" value="OPJ75176.1"/>
    <property type="molecule type" value="Genomic_DNA"/>
</dbReference>
<evidence type="ECO:0000313" key="2">
    <source>
        <dbReference type="EMBL" id="OPJ75176.1"/>
    </source>
</evidence>
<name>A0A1V4JSI4_PATFA</name>
<organism evidence="2 3">
    <name type="scientific">Patagioenas fasciata monilis</name>
    <dbReference type="NCBI Taxonomy" id="372326"/>
    <lineage>
        <taxon>Eukaryota</taxon>
        <taxon>Metazoa</taxon>
        <taxon>Chordata</taxon>
        <taxon>Craniata</taxon>
        <taxon>Vertebrata</taxon>
        <taxon>Euteleostomi</taxon>
        <taxon>Archelosauria</taxon>
        <taxon>Archosauria</taxon>
        <taxon>Dinosauria</taxon>
        <taxon>Saurischia</taxon>
        <taxon>Theropoda</taxon>
        <taxon>Coelurosauria</taxon>
        <taxon>Aves</taxon>
        <taxon>Neognathae</taxon>
        <taxon>Neoaves</taxon>
        <taxon>Columbimorphae</taxon>
        <taxon>Columbiformes</taxon>
        <taxon>Columbidae</taxon>
        <taxon>Patagioenas</taxon>
    </lineage>
</organism>
<dbReference type="OrthoDB" id="8880842at2759"/>
<keyword evidence="1" id="KW-1133">Transmembrane helix</keyword>
<reference evidence="2 3" key="1">
    <citation type="submission" date="2016-02" db="EMBL/GenBank/DDBJ databases">
        <title>Band-tailed pigeon sequencing and assembly.</title>
        <authorList>
            <person name="Soares A.E."/>
            <person name="Novak B.J."/>
            <person name="Rice E.S."/>
            <person name="O'Connell B."/>
            <person name="Chang D."/>
            <person name="Weber S."/>
            <person name="Shapiro B."/>
        </authorList>
    </citation>
    <scope>NUCLEOTIDE SEQUENCE [LARGE SCALE GENOMIC DNA]</scope>
    <source>
        <strain evidence="2">BTP2013</strain>
        <tissue evidence="2">Blood</tissue>
    </source>
</reference>
<gene>
    <name evidence="2" type="ORF">AV530_014226</name>
</gene>
<keyword evidence="1" id="KW-0812">Transmembrane</keyword>
<keyword evidence="1" id="KW-0472">Membrane</keyword>
<dbReference type="AlphaFoldDB" id="A0A1V4JSI4"/>
<protein>
    <submittedName>
        <fullName evidence="2">Uncharacterized protein</fullName>
    </submittedName>
</protein>